<sequence length="591" mass="62693">MFSGQSTSSFASLFTSGAERVSPIMTSRQHRDTTPPAALHPYEPLAQDGVIAAWESNRAIHLRGRAEQEPGATVTLSFNGESWHSTVNHWGYWHATMPPSILQGLADGNYSLTLTISDKAGNSTATEVGFGVYVDKTLRPEISVAPVSGDNAISVAEGIYGVEVSGLVTHMPLNSHVTLTLGNRSTTALVDEHGAWQATFTPEDLHALPDGVYQMQVSARDPNGKTSTVQHELTLVTHPESLPHISFDSVTADNVINFAESQQDLMLSGTLSALTPGQKLELCVGDNVYHAAIDAQGHWQAIVPAGEVSSFISLGEVRVYALDAAGNSTDTTLELNVVTTLPDIYCEMNIGGDTFLNAQEAQQPLSFYLEGVNQLTLNGKAYTPVNGMVTLSVADLQALPDGPVSAMAERWDSYGNHDSQTLSDLFTVAVHQLPSLTLQQPFGDGVIAPGDMDHWHLIQGSSDHLTQGSLVTVTLGDRHYSAAVDESGEWSLTILAGQLATLEPGSYQMSVSAQDKAGNLASAVRTVTVEDAGSTDFSATTIDSLLAHYGAGEAIPDAAAAGSEPDHHYGSSDAAWTLADHLQQQPVAALI</sequence>
<dbReference type="EMBL" id="JAFCXS010000009">
    <property type="protein sequence ID" value="MBM0748244.1"/>
    <property type="molecule type" value="Genomic_DNA"/>
</dbReference>
<feature type="domain" description="Bacterial Ig-like" evidence="2">
    <location>
        <begin position="471"/>
        <end position="529"/>
    </location>
</feature>
<dbReference type="InterPro" id="IPR044016">
    <property type="entry name" value="Big_13"/>
</dbReference>
<name>A0ABS1Z751_9GAMM</name>
<dbReference type="Proteomes" id="UP000809137">
    <property type="component" value="Unassembled WGS sequence"/>
</dbReference>
<gene>
    <name evidence="3" type="ORF">JJB79_12565</name>
</gene>
<dbReference type="InterPro" id="IPR013783">
    <property type="entry name" value="Ig-like_fold"/>
</dbReference>
<reference evidence="3 4" key="1">
    <citation type="submission" date="2021-01" db="EMBL/GenBank/DDBJ databases">
        <title>Complete genome sequence of Pantoea eucrina OB49, a heavy metal tolerant bacterium with PGPR potential isolated from wheat in Algeria.</title>
        <authorList>
            <person name="Lekired A."/>
            <person name="Ouzari I.H."/>
        </authorList>
    </citation>
    <scope>NUCLEOTIDE SEQUENCE [LARGE SCALE GENOMIC DNA]</scope>
    <source>
        <strain evidence="3 4">OB49</strain>
    </source>
</reference>
<dbReference type="RefSeq" id="WP_039385520.1">
    <property type="nucleotide sequence ID" value="NZ_CP083448.1"/>
</dbReference>
<evidence type="ECO:0000313" key="4">
    <source>
        <dbReference type="Proteomes" id="UP000809137"/>
    </source>
</evidence>
<organism evidence="3 4">
    <name type="scientific">Pantoea eucrina</name>
    <dbReference type="NCBI Taxonomy" id="472693"/>
    <lineage>
        <taxon>Bacteria</taxon>
        <taxon>Pseudomonadati</taxon>
        <taxon>Pseudomonadota</taxon>
        <taxon>Gammaproteobacteria</taxon>
        <taxon>Enterobacterales</taxon>
        <taxon>Erwiniaceae</taxon>
        <taxon>Pantoea</taxon>
    </lineage>
</organism>
<accession>A0ABS1Z751</accession>
<protein>
    <submittedName>
        <fullName evidence="3">Ig-like domain repeat protein</fullName>
    </submittedName>
</protein>
<proteinExistence type="predicted"/>
<comment type="caution">
    <text evidence="3">The sequence shown here is derived from an EMBL/GenBank/DDBJ whole genome shotgun (WGS) entry which is preliminary data.</text>
</comment>
<dbReference type="GeneID" id="84691834"/>
<evidence type="ECO:0000259" key="2">
    <source>
        <dbReference type="Pfam" id="PF19077"/>
    </source>
</evidence>
<evidence type="ECO:0000256" key="1">
    <source>
        <dbReference type="SAM" id="MobiDB-lite"/>
    </source>
</evidence>
<keyword evidence="4" id="KW-1185">Reference proteome</keyword>
<evidence type="ECO:0000313" key="3">
    <source>
        <dbReference type="EMBL" id="MBM0748244.1"/>
    </source>
</evidence>
<dbReference type="Pfam" id="PF19077">
    <property type="entry name" value="Big_13"/>
    <property type="match status" value="2"/>
</dbReference>
<dbReference type="NCBIfam" id="NF033510">
    <property type="entry name" value="Ca_tandemer"/>
    <property type="match status" value="4"/>
</dbReference>
<dbReference type="Gene3D" id="2.60.40.10">
    <property type="entry name" value="Immunoglobulins"/>
    <property type="match status" value="4"/>
</dbReference>
<feature type="domain" description="Bacterial Ig-like" evidence="2">
    <location>
        <begin position="64"/>
        <end position="135"/>
    </location>
</feature>
<feature type="region of interest" description="Disordered" evidence="1">
    <location>
        <begin position="21"/>
        <end position="41"/>
    </location>
</feature>